<proteinExistence type="predicted"/>
<evidence type="ECO:0000313" key="2">
    <source>
        <dbReference type="Proteomes" id="UP001372834"/>
    </source>
</evidence>
<reference evidence="1 2" key="1">
    <citation type="submission" date="2023-10" db="EMBL/GenBank/DDBJ databases">
        <title>Genomes of two closely related lineages of the louse Polyplax serrata with different host specificities.</title>
        <authorList>
            <person name="Martinu J."/>
            <person name="Tarabai H."/>
            <person name="Stefka J."/>
            <person name="Hypsa V."/>
        </authorList>
    </citation>
    <scope>NUCLEOTIDE SEQUENCE [LARGE SCALE GENOMIC DNA]</scope>
    <source>
        <strain evidence="1">HR10_N</strain>
    </source>
</reference>
<organism evidence="1 2">
    <name type="scientific">Polyplax serrata</name>
    <name type="common">Common mouse louse</name>
    <dbReference type="NCBI Taxonomy" id="468196"/>
    <lineage>
        <taxon>Eukaryota</taxon>
        <taxon>Metazoa</taxon>
        <taxon>Ecdysozoa</taxon>
        <taxon>Arthropoda</taxon>
        <taxon>Hexapoda</taxon>
        <taxon>Insecta</taxon>
        <taxon>Pterygota</taxon>
        <taxon>Neoptera</taxon>
        <taxon>Paraneoptera</taxon>
        <taxon>Psocodea</taxon>
        <taxon>Troctomorpha</taxon>
        <taxon>Phthiraptera</taxon>
        <taxon>Anoplura</taxon>
        <taxon>Polyplacidae</taxon>
        <taxon>Polyplax</taxon>
    </lineage>
</organism>
<protein>
    <submittedName>
        <fullName evidence="1">Uncharacterized protein</fullName>
    </submittedName>
</protein>
<dbReference type="EMBL" id="JAWJWE010000001">
    <property type="protein sequence ID" value="KAK6645433.1"/>
    <property type="molecule type" value="Genomic_DNA"/>
</dbReference>
<gene>
    <name evidence="1" type="ORF">RUM43_001710</name>
</gene>
<sequence length="103" mass="11923">MQHQWKSYCKSKEDPNHPKNLALALRALLHHPPNERRNPFSVVLGSNVGTKLMQHKSAIERRTLSKISFSTRMLKKRYPKETMAFVKYLKHAKLSARLDAALT</sequence>
<comment type="caution">
    <text evidence="1">The sequence shown here is derived from an EMBL/GenBank/DDBJ whole genome shotgun (WGS) entry which is preliminary data.</text>
</comment>
<dbReference type="Proteomes" id="UP001372834">
    <property type="component" value="Unassembled WGS sequence"/>
</dbReference>
<dbReference type="AlphaFoldDB" id="A0AAN8SEA4"/>
<accession>A0AAN8SEA4</accession>
<evidence type="ECO:0000313" key="1">
    <source>
        <dbReference type="EMBL" id="KAK6645433.1"/>
    </source>
</evidence>
<name>A0AAN8SEA4_POLSC</name>